<dbReference type="Proteomes" id="UP000030687">
    <property type="component" value="Unassembled WGS sequence"/>
</dbReference>
<dbReference type="Pfam" id="PF10551">
    <property type="entry name" value="MULE"/>
    <property type="match status" value="1"/>
</dbReference>
<protein>
    <recommendedName>
        <fullName evidence="1">Protein FAR1-RELATED SEQUENCE</fullName>
    </recommendedName>
</protein>
<reference evidence="3 4" key="1">
    <citation type="submission" date="2013-10" db="EMBL/GenBank/DDBJ databases">
        <authorList>
            <consortium name="International Citrus Genome Consortium"/>
            <person name="Jenkins J."/>
            <person name="Schmutz J."/>
            <person name="Prochnik S."/>
            <person name="Rokhsar D."/>
            <person name="Gmitter F."/>
            <person name="Ollitrault P."/>
            <person name="Machado M."/>
            <person name="Talon M."/>
            <person name="Wincker P."/>
            <person name="Jaillon O."/>
            <person name="Morgante M."/>
        </authorList>
    </citation>
    <scope>NUCLEOTIDE SEQUENCE</scope>
    <source>
        <strain evidence="4">cv. Clemenules</strain>
    </source>
</reference>
<dbReference type="AlphaFoldDB" id="V4S4R4"/>
<dbReference type="OMA" id="WNEMISE"/>
<keyword evidence="4" id="KW-1185">Reference proteome</keyword>
<name>V4S4R4_CITCL</name>
<dbReference type="InterPro" id="IPR018289">
    <property type="entry name" value="MULE_transposase_dom"/>
</dbReference>
<dbReference type="Gramene" id="ESR42398">
    <property type="protein sequence ID" value="ESR42398"/>
    <property type="gene ID" value="CICLE_v10013831mg"/>
</dbReference>
<gene>
    <name evidence="3" type="ORF">CICLE_v10013831mg</name>
</gene>
<dbReference type="InterPro" id="IPR031052">
    <property type="entry name" value="FHY3/FAR1"/>
</dbReference>
<dbReference type="PANTHER" id="PTHR31669:SF303">
    <property type="entry name" value="PROTEIN FAR1-RELATED SEQUENCE"/>
    <property type="match status" value="1"/>
</dbReference>
<comment type="function">
    <text evidence="1">Putative transcription activator involved in regulating light control of development.</text>
</comment>
<evidence type="ECO:0000313" key="4">
    <source>
        <dbReference type="Proteomes" id="UP000030687"/>
    </source>
</evidence>
<evidence type="ECO:0000259" key="2">
    <source>
        <dbReference type="Pfam" id="PF10551"/>
    </source>
</evidence>
<proteinExistence type="inferred from homology"/>
<sequence length="369" mass="43639">MDYDFLMTRSIISLDHSSDKEQEELIKVGMKVNSDEEAYNLYNNYALRKDFSIRRWNIQRDTSNKIQQYENSYKAKKVNHLETRIDCKAMIRSTTTESFIGLFETFLEAMENKQPKCIFTDKDKAMSNANEIACQRLCIWHFAKNATQQLATYYTRPYNATEFKASWVEMIKKFKLEAHSWLKKLYSLKEKWCPAFSLLQTYTNKMFDIFEKEYMGCMAVRMEEICKNDEVYVYKANEEGQQRVFIIDYNSTTMDISCLFKLFHSMRILCCHALKVFYLHNFTNLLECYLLKRWTKEAKKGLIMGNGTANLSRNNTKYGQLLRFSELMHAGTVIYTHTMKLLEGDMKIMSIFENSKKTDDRSNHDVVHS</sequence>
<dbReference type="GO" id="GO:0006355">
    <property type="term" value="P:regulation of DNA-templated transcription"/>
    <property type="evidence" value="ECO:0007669"/>
    <property type="project" value="UniProtKB-UniRule"/>
</dbReference>
<dbReference type="STRING" id="85681.V4S4R4"/>
<organism evidence="3 4">
    <name type="scientific">Citrus clementina</name>
    <name type="common">Clementine</name>
    <name type="synonym">Citrus deliciosa x Citrus sinensis</name>
    <dbReference type="NCBI Taxonomy" id="85681"/>
    <lineage>
        <taxon>Eukaryota</taxon>
        <taxon>Viridiplantae</taxon>
        <taxon>Streptophyta</taxon>
        <taxon>Embryophyta</taxon>
        <taxon>Tracheophyta</taxon>
        <taxon>Spermatophyta</taxon>
        <taxon>Magnoliopsida</taxon>
        <taxon>eudicotyledons</taxon>
        <taxon>Gunneridae</taxon>
        <taxon>Pentapetalae</taxon>
        <taxon>rosids</taxon>
        <taxon>malvids</taxon>
        <taxon>Sapindales</taxon>
        <taxon>Rutaceae</taxon>
        <taxon>Aurantioideae</taxon>
        <taxon>Citrus</taxon>
    </lineage>
</organism>
<comment type="similarity">
    <text evidence="1">Belongs to the FHY3/FAR1 family.</text>
</comment>
<dbReference type="GO" id="GO:0008270">
    <property type="term" value="F:zinc ion binding"/>
    <property type="evidence" value="ECO:0007669"/>
    <property type="project" value="UniProtKB-UniRule"/>
</dbReference>
<keyword evidence="1" id="KW-0863">Zinc-finger</keyword>
<feature type="domain" description="MULE transposase" evidence="2">
    <location>
        <begin position="89"/>
        <end position="145"/>
    </location>
</feature>
<keyword evidence="1" id="KW-0479">Metal-binding</keyword>
<accession>V4S4R4</accession>
<evidence type="ECO:0000256" key="1">
    <source>
        <dbReference type="RuleBase" id="RU367018"/>
    </source>
</evidence>
<dbReference type="EMBL" id="KI536861">
    <property type="protein sequence ID" value="ESR42398.1"/>
    <property type="molecule type" value="Genomic_DNA"/>
</dbReference>
<dbReference type="eggNOG" id="ENOG502R2EI">
    <property type="taxonomic scope" value="Eukaryota"/>
</dbReference>
<dbReference type="PANTHER" id="PTHR31669">
    <property type="entry name" value="PROTEIN FAR1-RELATED SEQUENCE 10-RELATED"/>
    <property type="match status" value="1"/>
</dbReference>
<evidence type="ECO:0000313" key="3">
    <source>
        <dbReference type="EMBL" id="ESR42398.1"/>
    </source>
</evidence>
<keyword evidence="1" id="KW-0539">Nucleus</keyword>
<dbReference type="InParanoid" id="V4S4R4"/>
<dbReference type="GO" id="GO:0005634">
    <property type="term" value="C:nucleus"/>
    <property type="evidence" value="ECO:0007669"/>
    <property type="project" value="UniProtKB-SubCell"/>
</dbReference>
<comment type="subcellular location">
    <subcellularLocation>
        <location evidence="1">Nucleus</location>
    </subcellularLocation>
</comment>
<keyword evidence="1" id="KW-0862">Zinc</keyword>
<dbReference type="KEGG" id="cic:CICLE_v10013831mg"/>